<dbReference type="Proteomes" id="UP001182556">
    <property type="component" value="Unassembled WGS sequence"/>
</dbReference>
<dbReference type="PANTHER" id="PTHR10644">
    <property type="entry name" value="DNA REPAIR/RNA PROCESSING CPSF FAMILY"/>
    <property type="match status" value="1"/>
</dbReference>
<keyword evidence="8" id="KW-1185">Reference proteome</keyword>
<dbReference type="Gene3D" id="1.10.150.910">
    <property type="match status" value="1"/>
</dbReference>
<feature type="domain" description="RSE1/DDB1/CPSF1 C-terminal" evidence="4">
    <location>
        <begin position="911"/>
        <end position="1229"/>
    </location>
</feature>
<evidence type="ECO:0000256" key="1">
    <source>
        <dbReference type="ARBA" id="ARBA00004123"/>
    </source>
</evidence>
<evidence type="ECO:0000313" key="8">
    <source>
        <dbReference type="Proteomes" id="UP001182556"/>
    </source>
</evidence>
<dbReference type="InterPro" id="IPR058543">
    <property type="entry name" value="Beta-prop_RSE1/DDB1/CPSF1_2nd"/>
</dbReference>
<evidence type="ECO:0000256" key="2">
    <source>
        <dbReference type="ARBA" id="ARBA00023242"/>
    </source>
</evidence>
<evidence type="ECO:0000259" key="5">
    <source>
        <dbReference type="Pfam" id="PF10433"/>
    </source>
</evidence>
<evidence type="ECO:0000313" key="7">
    <source>
        <dbReference type="EMBL" id="KAK1923662.1"/>
    </source>
</evidence>
<feature type="compositionally biased region" description="Low complexity" evidence="3">
    <location>
        <begin position="295"/>
        <end position="306"/>
    </location>
</feature>
<accession>A0AAD9CY41</accession>
<comment type="caution">
    <text evidence="7">The sequence shown here is derived from an EMBL/GenBank/DDBJ whole genome shotgun (WGS) entry which is preliminary data.</text>
</comment>
<comment type="subcellular location">
    <subcellularLocation>
        <location evidence="1">Nucleus</location>
    </subcellularLocation>
</comment>
<feature type="compositionally biased region" description="Polar residues" evidence="3">
    <location>
        <begin position="307"/>
        <end position="324"/>
    </location>
</feature>
<dbReference type="InterPro" id="IPR018846">
    <property type="entry name" value="Beta-prop_RSE1/DDB1/CPSF1_1st"/>
</dbReference>
<keyword evidence="2" id="KW-0539">Nucleus</keyword>
<evidence type="ECO:0000259" key="4">
    <source>
        <dbReference type="Pfam" id="PF03178"/>
    </source>
</evidence>
<dbReference type="Gene3D" id="2.130.10.10">
    <property type="entry name" value="YVTN repeat-like/Quinoprotein amine dehydrogenase"/>
    <property type="match status" value="2"/>
</dbReference>
<feature type="domain" description="RSE1/DDB1/CPSF1 first beta-propeller" evidence="5">
    <location>
        <begin position="20"/>
        <end position="287"/>
    </location>
</feature>
<evidence type="ECO:0000256" key="3">
    <source>
        <dbReference type="SAM" id="MobiDB-lite"/>
    </source>
</evidence>
<gene>
    <name evidence="7" type="ORF">DB88DRAFT_308282</name>
</gene>
<evidence type="ECO:0000259" key="6">
    <source>
        <dbReference type="Pfam" id="PF23726"/>
    </source>
</evidence>
<dbReference type="InterPro" id="IPR036322">
    <property type="entry name" value="WD40_repeat_dom_sf"/>
</dbReference>
<name>A0AAD9CY41_PAPLA</name>
<sequence>MLYIASALTPTPIIDSLRVTSLTAPETTSLVIAKPDRVEVWDVTKEGLVSRAELQLWGNLISIAVAKVEDASPHILVLTAPPNAHLYLLSYQPNSSSLVVASSIPLTPPTPSLRQAEYCQKVLSQGNVALVSLWTGVLSCIELDFEKDKEAKKRRASNVVVDENKEARLVLRDNFNINIREHNLLDIAFLPSRLPSDTPSVAVLWQSSTEALLVQTREVSLTTHALNDSSSSVNVVTPLKDVDIPDTDTFDFNDVPYSCPAARRLLPISHDNVLVMGDEHTVLYTISPPAPVSPRISRGSISSVSGTATSPRANATRRSPQNEVSAPGKRRKSSMTAARAGLAGADRWELKPVWRVRQGFGIILASAVVESHASGASIVLSDESGALTAIGWELEKGSSGGSGSKGSGQLVKIDLGMASPASGLTFLDSSHLFVASAHGDSLLVKLDLGSATSPSASPQHSSARPIAARKGKGRARDNEEGCDWAMAVLEGQGRFDVKERWMNLAPLRDLTVVEDEGGGLSHLVAASGASMTNSLRVIRSGVGLDEVLAVEGIHDVTGLFPLASGQSTGRLLISTDAATGQIGLDPEPTALPLHPDVASSRTIAASLVRPDVLAHVNARAVTLYSLTKSLDPVHDWRVGPDEEIVAASISDKYILVAKKGGTVAILTASGQALEELATVSVSSEVSTVAILSAANVPSPVIAISTWTSEILLYSLDHIQTTDPVVTPINEQYHAVSLILRPSTTPVSSGVQLIAGMSDGSMVVYELEQSDQGGGVKNVSRKASSLGSRPLILCPVDSFHLGSEKIIAIGLSERMSVVFESKGRIDFSAVSKKDVTAAASVRIGADCLVLAGATGLSFTTVTSLKKLSVQTLDLDERSPTKLVSLPEQKLLGVGSVSRRMNRETGDLIQRAQFELRDQSSLELLVEMQLGRQEEVTCLSRVFLLGSPYIAIGTAIVSDEADDFGPEGAIIGAKAGKLHLVEARRDTSWEIVVKTTFDTVGPVHDVKVIHGFLALAAGSKVSVLGLDPSRSKFAEISSFASTFIASHLYVAPASKLHAEDRLVVGDGMRSIFVLEVDDASGAIFADQRDLATHQVMALEGITDGGEGVIIADGYSNLLTLRLNETIEPAASFGIHEDIAAFRKGSLVPPSSAPEVIHPELLYATADGRLGIIGELTKGATRTLSDLQRNMDKYVKGPGGVEWKTWRRGGTEMIKRETAGFIDGDFVQRFLDLDVVTEEERVKAFEGTNPHERVMKLDGEGRASAAEKSDVVGVLQVVGGLH</sequence>
<feature type="domain" description="RSE1/DDB1/CPSF1 second beta-propeller" evidence="6">
    <location>
        <begin position="570"/>
        <end position="856"/>
    </location>
</feature>
<dbReference type="Pfam" id="PF10433">
    <property type="entry name" value="Beta-prop_RSE1_1st"/>
    <property type="match status" value="1"/>
</dbReference>
<dbReference type="Pfam" id="PF23726">
    <property type="entry name" value="Beta-prop_RSE1_2nd"/>
    <property type="match status" value="1"/>
</dbReference>
<dbReference type="AlphaFoldDB" id="A0AAD9CY41"/>
<dbReference type="InterPro" id="IPR050358">
    <property type="entry name" value="RSE1/DDB1/CFT1"/>
</dbReference>
<reference evidence="7" key="1">
    <citation type="submission" date="2023-02" db="EMBL/GenBank/DDBJ databases">
        <title>Identification and recombinant expression of a fungal hydrolase from Papiliotrema laurentii that hydrolyzes apple cutin and clears colloidal polyester polyurethane.</title>
        <authorList>
            <consortium name="DOE Joint Genome Institute"/>
            <person name="Roman V.A."/>
            <person name="Bojanowski C."/>
            <person name="Crable B.R."/>
            <person name="Wagner D.N."/>
            <person name="Hung C.S."/>
            <person name="Nadeau L.J."/>
            <person name="Schratz L."/>
            <person name="Haridas S."/>
            <person name="Pangilinan J."/>
            <person name="Lipzen A."/>
            <person name="Na H."/>
            <person name="Yan M."/>
            <person name="Ng V."/>
            <person name="Grigoriev I.V."/>
            <person name="Spatafora J.W."/>
            <person name="Barlow D."/>
            <person name="Biffinger J."/>
            <person name="Kelley-Loughnane N."/>
            <person name="Varaljay V.A."/>
            <person name="Crookes-Goodson W.J."/>
        </authorList>
    </citation>
    <scope>NUCLEOTIDE SEQUENCE</scope>
    <source>
        <strain evidence="7">5307AH</strain>
    </source>
</reference>
<proteinExistence type="predicted"/>
<dbReference type="SUPFAM" id="SSF50978">
    <property type="entry name" value="WD40 repeat-like"/>
    <property type="match status" value="1"/>
</dbReference>
<protein>
    <submittedName>
        <fullName evidence="7">CPSF A subunit region-domain-containing protein</fullName>
    </submittedName>
</protein>
<feature type="region of interest" description="Disordered" evidence="3">
    <location>
        <begin position="453"/>
        <end position="476"/>
    </location>
</feature>
<dbReference type="InterPro" id="IPR015943">
    <property type="entry name" value="WD40/YVTN_repeat-like_dom_sf"/>
</dbReference>
<dbReference type="Pfam" id="PF03178">
    <property type="entry name" value="CPSF_A"/>
    <property type="match status" value="1"/>
</dbReference>
<dbReference type="GO" id="GO:0005634">
    <property type="term" value="C:nucleus"/>
    <property type="evidence" value="ECO:0007669"/>
    <property type="project" value="UniProtKB-SubCell"/>
</dbReference>
<dbReference type="GO" id="GO:0003676">
    <property type="term" value="F:nucleic acid binding"/>
    <property type="evidence" value="ECO:0007669"/>
    <property type="project" value="InterPro"/>
</dbReference>
<dbReference type="InterPro" id="IPR004871">
    <property type="entry name" value="RSE1/DDB1/CPSF1_C"/>
</dbReference>
<organism evidence="7 8">
    <name type="scientific">Papiliotrema laurentii</name>
    <name type="common">Cryptococcus laurentii</name>
    <dbReference type="NCBI Taxonomy" id="5418"/>
    <lineage>
        <taxon>Eukaryota</taxon>
        <taxon>Fungi</taxon>
        <taxon>Dikarya</taxon>
        <taxon>Basidiomycota</taxon>
        <taxon>Agaricomycotina</taxon>
        <taxon>Tremellomycetes</taxon>
        <taxon>Tremellales</taxon>
        <taxon>Rhynchogastremaceae</taxon>
        <taxon>Papiliotrema</taxon>
    </lineage>
</organism>
<dbReference type="EMBL" id="JAODAN010000006">
    <property type="protein sequence ID" value="KAK1923662.1"/>
    <property type="molecule type" value="Genomic_DNA"/>
</dbReference>
<feature type="region of interest" description="Disordered" evidence="3">
    <location>
        <begin position="295"/>
        <end position="338"/>
    </location>
</feature>
<feature type="compositionally biased region" description="Polar residues" evidence="3">
    <location>
        <begin position="453"/>
        <end position="462"/>
    </location>
</feature>